<evidence type="ECO:0000313" key="1">
    <source>
        <dbReference type="EMBL" id="MBC5659075.1"/>
    </source>
</evidence>
<dbReference type="Proteomes" id="UP000649345">
    <property type="component" value="Unassembled WGS sequence"/>
</dbReference>
<keyword evidence="2" id="KW-1185">Reference proteome</keyword>
<gene>
    <name evidence="1" type="ORF">H8S44_04730</name>
</gene>
<accession>A0A923LBD5</accession>
<dbReference type="AlphaFoldDB" id="A0A923LBD5"/>
<organism evidence="1 2">
    <name type="scientific">Anaerosacchariphilus hominis</name>
    <dbReference type="NCBI Taxonomy" id="2763017"/>
    <lineage>
        <taxon>Bacteria</taxon>
        <taxon>Bacillati</taxon>
        <taxon>Bacillota</taxon>
        <taxon>Clostridia</taxon>
        <taxon>Lachnospirales</taxon>
        <taxon>Lachnospiraceae</taxon>
        <taxon>Anaerosacchariphilus</taxon>
    </lineage>
</organism>
<name>A0A923LBD5_9FIRM</name>
<reference evidence="1" key="1">
    <citation type="submission" date="2020-08" db="EMBL/GenBank/DDBJ databases">
        <title>Genome public.</title>
        <authorList>
            <person name="Liu C."/>
            <person name="Sun Q."/>
        </authorList>
    </citation>
    <scope>NUCLEOTIDE SEQUENCE</scope>
    <source>
        <strain evidence="1">NSJ-68</strain>
    </source>
</reference>
<sequence length="62" mass="6758">MEKNPLTTDADGKLRISFSLPKELPAGAAIEADGIYRVLLNEGRAVLNTPVKKPQEKSTCNF</sequence>
<dbReference type="RefSeq" id="WP_186873052.1">
    <property type="nucleotide sequence ID" value="NZ_JACOOR010000002.1"/>
</dbReference>
<comment type="caution">
    <text evidence="1">The sequence shown here is derived from an EMBL/GenBank/DDBJ whole genome shotgun (WGS) entry which is preliminary data.</text>
</comment>
<dbReference type="EMBL" id="JACOOR010000002">
    <property type="protein sequence ID" value="MBC5659075.1"/>
    <property type="molecule type" value="Genomic_DNA"/>
</dbReference>
<evidence type="ECO:0000313" key="2">
    <source>
        <dbReference type="Proteomes" id="UP000649345"/>
    </source>
</evidence>
<proteinExistence type="predicted"/>
<protein>
    <submittedName>
        <fullName evidence="1">Uncharacterized protein</fullName>
    </submittedName>
</protein>